<dbReference type="SUPFAM" id="SSF90123">
    <property type="entry name" value="ABC transporter transmembrane region"/>
    <property type="match status" value="1"/>
</dbReference>
<dbReference type="PANTHER" id="PTHR11384">
    <property type="entry name" value="ATP-BINDING CASSETTE, SUB-FAMILY D MEMBER"/>
    <property type="match status" value="1"/>
</dbReference>
<dbReference type="PANTHER" id="PTHR11384:SF59">
    <property type="entry name" value="LYSOSOMAL COBALAMIN TRANSPORTER ABCD4"/>
    <property type="match status" value="1"/>
</dbReference>
<feature type="domain" description="ABC transporter" evidence="9">
    <location>
        <begin position="383"/>
        <end position="585"/>
    </location>
</feature>
<dbReference type="InterPro" id="IPR003593">
    <property type="entry name" value="AAA+_ATPase"/>
</dbReference>
<dbReference type="InterPro" id="IPR017871">
    <property type="entry name" value="ABC_transporter-like_CS"/>
</dbReference>
<evidence type="ECO:0000313" key="11">
    <source>
        <dbReference type="EMBL" id="MFC3675194.1"/>
    </source>
</evidence>
<dbReference type="Pfam" id="PF06472">
    <property type="entry name" value="ABC_membrane_2"/>
    <property type="match status" value="1"/>
</dbReference>
<sequence>MMTGGGHAAGFPEGSSMSKLAAFFRALWLLAKPYWTQSDEKRSAWVLLAVIVGLNLGSVALSVWFNFWNNNFYNSLQNKDFGDFKKYLLQFCGMAVVFIIVAVYQTYLSQMLRLRWRRWLTGRWLEDWLRDHRYYLMQLLHLGTDNPDQRIADDLRLFTDYSLSLTLGLMNSIVTLFSFLGILWGLSGAFALPLFGHEVSIPGYMVWVALVYAGIGTWLTHKIGRPLVRLNFDQQRFEADFRFHLVRLRENVEGVAMQGGEPAEKIALGGRFGHVVDNFLAIMKKQKQLTWFTSGYGQIAVIFPFLVAAPRFFSGGIALGGLMQTASAFGQVQSALSYIISAYTDIAEMWSVVSRLEGFIAGMQKADAMRAASGIATTTAQDLRVDGLSLDLPDARPLLTMPALHVAAGDSLLIRGRSGTGKSTLFRALAGLWPFGRGHIARPANDAAMFLPQRPYLPVDSLRAALAYPEPAERYDDAQYEAALAALGLETLAGRLHESANWAQILSGGEQQRVQLARALLKKPAWLFLDEATAALDEASEAAALEALRHALPETTLVSIGHRPALQAFHKTQLDLAMPAVAAAE</sequence>
<evidence type="ECO:0000256" key="7">
    <source>
        <dbReference type="ARBA" id="ARBA00023136"/>
    </source>
</evidence>
<evidence type="ECO:0000313" key="12">
    <source>
        <dbReference type="Proteomes" id="UP001595711"/>
    </source>
</evidence>
<evidence type="ECO:0000256" key="8">
    <source>
        <dbReference type="SAM" id="Phobius"/>
    </source>
</evidence>
<dbReference type="PROSITE" id="PS50893">
    <property type="entry name" value="ABC_TRANSPORTER_2"/>
    <property type="match status" value="1"/>
</dbReference>
<comment type="subcellular location">
    <subcellularLocation>
        <location evidence="1">Cell membrane</location>
        <topology evidence="1">Multi-pass membrane protein</topology>
    </subcellularLocation>
</comment>
<feature type="transmembrane region" description="Helical" evidence="8">
    <location>
        <begin position="173"/>
        <end position="195"/>
    </location>
</feature>
<comment type="caution">
    <text evidence="11">The sequence shown here is derived from an EMBL/GenBank/DDBJ whole genome shotgun (WGS) entry which is preliminary data.</text>
</comment>
<dbReference type="PROSITE" id="PS00211">
    <property type="entry name" value="ABC_TRANSPORTER_1"/>
    <property type="match status" value="1"/>
</dbReference>
<evidence type="ECO:0000256" key="6">
    <source>
        <dbReference type="ARBA" id="ARBA00022989"/>
    </source>
</evidence>
<feature type="domain" description="ABC transmembrane type-1" evidence="10">
    <location>
        <begin position="45"/>
        <end position="348"/>
    </location>
</feature>
<feature type="transmembrane region" description="Helical" evidence="8">
    <location>
        <begin position="289"/>
        <end position="309"/>
    </location>
</feature>
<keyword evidence="3 8" id="KW-0812">Transmembrane</keyword>
<dbReference type="RefSeq" id="WP_379723301.1">
    <property type="nucleotide sequence ID" value="NZ_JBHRYJ010000001.1"/>
</dbReference>
<dbReference type="CDD" id="cd03223">
    <property type="entry name" value="ABCD_peroxisomal_ALDP"/>
    <property type="match status" value="1"/>
</dbReference>
<dbReference type="Gene3D" id="3.40.50.300">
    <property type="entry name" value="P-loop containing nucleotide triphosphate hydrolases"/>
    <property type="match status" value="1"/>
</dbReference>
<dbReference type="InterPro" id="IPR011527">
    <property type="entry name" value="ABC1_TM_dom"/>
</dbReference>
<evidence type="ECO:0000259" key="9">
    <source>
        <dbReference type="PROSITE" id="PS50893"/>
    </source>
</evidence>
<dbReference type="InterPro" id="IPR050835">
    <property type="entry name" value="ABC_transporter_sub-D"/>
</dbReference>
<keyword evidence="2" id="KW-0813">Transport</keyword>
<dbReference type="Proteomes" id="UP001595711">
    <property type="component" value="Unassembled WGS sequence"/>
</dbReference>
<evidence type="ECO:0000256" key="1">
    <source>
        <dbReference type="ARBA" id="ARBA00004651"/>
    </source>
</evidence>
<evidence type="ECO:0000256" key="3">
    <source>
        <dbReference type="ARBA" id="ARBA00022692"/>
    </source>
</evidence>
<reference evidence="12" key="1">
    <citation type="journal article" date="2019" name="Int. J. Syst. Evol. Microbiol.">
        <title>The Global Catalogue of Microorganisms (GCM) 10K type strain sequencing project: providing services to taxonomists for standard genome sequencing and annotation.</title>
        <authorList>
            <consortium name="The Broad Institute Genomics Platform"/>
            <consortium name="The Broad Institute Genome Sequencing Center for Infectious Disease"/>
            <person name="Wu L."/>
            <person name="Ma J."/>
        </authorList>
    </citation>
    <scope>NUCLEOTIDE SEQUENCE [LARGE SCALE GENOMIC DNA]</scope>
    <source>
        <strain evidence="12">KCTC 42182</strain>
    </source>
</reference>
<gene>
    <name evidence="11" type="ORF">ACFOOQ_06550</name>
</gene>
<evidence type="ECO:0000256" key="2">
    <source>
        <dbReference type="ARBA" id="ARBA00022448"/>
    </source>
</evidence>
<dbReference type="SMART" id="SM00382">
    <property type="entry name" value="AAA"/>
    <property type="match status" value="1"/>
</dbReference>
<feature type="transmembrane region" description="Helical" evidence="8">
    <location>
        <begin position="87"/>
        <end position="108"/>
    </location>
</feature>
<dbReference type="SUPFAM" id="SSF52540">
    <property type="entry name" value="P-loop containing nucleoside triphosphate hydrolases"/>
    <property type="match status" value="1"/>
</dbReference>
<keyword evidence="5 11" id="KW-0067">ATP-binding</keyword>
<keyword evidence="6 8" id="KW-1133">Transmembrane helix</keyword>
<organism evidence="11 12">
    <name type="scientific">Ferrovibrio xuzhouensis</name>
    <dbReference type="NCBI Taxonomy" id="1576914"/>
    <lineage>
        <taxon>Bacteria</taxon>
        <taxon>Pseudomonadati</taxon>
        <taxon>Pseudomonadota</taxon>
        <taxon>Alphaproteobacteria</taxon>
        <taxon>Rhodospirillales</taxon>
        <taxon>Rhodospirillaceae</taxon>
        <taxon>Ferrovibrio</taxon>
    </lineage>
</organism>
<keyword evidence="12" id="KW-1185">Reference proteome</keyword>
<dbReference type="InterPro" id="IPR036640">
    <property type="entry name" value="ABC1_TM_sf"/>
</dbReference>
<protein>
    <submittedName>
        <fullName evidence="11">ABC transporter ATP-binding protein/permease</fullName>
    </submittedName>
</protein>
<dbReference type="InterPro" id="IPR027417">
    <property type="entry name" value="P-loop_NTPase"/>
</dbReference>
<accession>A0ABV7VCI1</accession>
<dbReference type="Pfam" id="PF00005">
    <property type="entry name" value="ABC_tran"/>
    <property type="match status" value="1"/>
</dbReference>
<name>A0ABV7VCI1_9PROT</name>
<keyword evidence="4" id="KW-0547">Nucleotide-binding</keyword>
<feature type="transmembrane region" description="Helical" evidence="8">
    <location>
        <begin position="201"/>
        <end position="220"/>
    </location>
</feature>
<dbReference type="EMBL" id="JBHRYJ010000001">
    <property type="protein sequence ID" value="MFC3675194.1"/>
    <property type="molecule type" value="Genomic_DNA"/>
</dbReference>
<feature type="transmembrane region" description="Helical" evidence="8">
    <location>
        <begin position="44"/>
        <end position="67"/>
    </location>
</feature>
<keyword evidence="7 8" id="KW-0472">Membrane</keyword>
<evidence type="ECO:0000256" key="4">
    <source>
        <dbReference type="ARBA" id="ARBA00022741"/>
    </source>
</evidence>
<proteinExistence type="predicted"/>
<dbReference type="Gene3D" id="1.20.1560.10">
    <property type="entry name" value="ABC transporter type 1, transmembrane domain"/>
    <property type="match status" value="1"/>
</dbReference>
<dbReference type="PROSITE" id="PS50929">
    <property type="entry name" value="ABC_TM1F"/>
    <property type="match status" value="1"/>
</dbReference>
<dbReference type="GO" id="GO:0005524">
    <property type="term" value="F:ATP binding"/>
    <property type="evidence" value="ECO:0007669"/>
    <property type="project" value="UniProtKB-KW"/>
</dbReference>
<evidence type="ECO:0000256" key="5">
    <source>
        <dbReference type="ARBA" id="ARBA00022840"/>
    </source>
</evidence>
<evidence type="ECO:0000259" key="10">
    <source>
        <dbReference type="PROSITE" id="PS50929"/>
    </source>
</evidence>
<dbReference type="InterPro" id="IPR003439">
    <property type="entry name" value="ABC_transporter-like_ATP-bd"/>
</dbReference>